<evidence type="ECO:0000256" key="6">
    <source>
        <dbReference type="RuleBase" id="RU004168"/>
    </source>
</evidence>
<dbReference type="EC" id="3.6.1.7" evidence="2 4"/>
<feature type="domain" description="Acylphosphatase-like" evidence="7">
    <location>
        <begin position="85"/>
        <end position="171"/>
    </location>
</feature>
<evidence type="ECO:0000256" key="2">
    <source>
        <dbReference type="ARBA" id="ARBA00012150"/>
    </source>
</evidence>
<evidence type="ECO:0000259" key="7">
    <source>
        <dbReference type="PROSITE" id="PS51160"/>
    </source>
</evidence>
<keyword evidence="4 5" id="KW-0378">Hydrolase</keyword>
<dbReference type="EMBL" id="DSHW01000429">
    <property type="protein sequence ID" value="HEQ88887.1"/>
    <property type="molecule type" value="Genomic_DNA"/>
</dbReference>
<proteinExistence type="inferred from homology"/>
<dbReference type="GO" id="GO:0003998">
    <property type="term" value="F:acylphosphatase activity"/>
    <property type="evidence" value="ECO:0007669"/>
    <property type="project" value="UniProtKB-EC"/>
</dbReference>
<feature type="active site" evidence="4">
    <location>
        <position position="100"/>
    </location>
</feature>
<evidence type="ECO:0000256" key="4">
    <source>
        <dbReference type="PROSITE-ProRule" id="PRU00520"/>
    </source>
</evidence>
<dbReference type="InterPro" id="IPR020456">
    <property type="entry name" value="Acylphosphatase"/>
</dbReference>
<dbReference type="PANTHER" id="PTHR47268:SF4">
    <property type="entry name" value="ACYLPHOSPHATASE"/>
    <property type="match status" value="1"/>
</dbReference>
<dbReference type="OrthoDB" id="9808093at2"/>
<dbReference type="Gene3D" id="3.30.70.100">
    <property type="match status" value="1"/>
</dbReference>
<comment type="catalytic activity">
    <reaction evidence="3 4 5">
        <text>an acyl phosphate + H2O = a carboxylate + phosphate + H(+)</text>
        <dbReference type="Rhea" id="RHEA:14965"/>
        <dbReference type="ChEBI" id="CHEBI:15377"/>
        <dbReference type="ChEBI" id="CHEBI:15378"/>
        <dbReference type="ChEBI" id="CHEBI:29067"/>
        <dbReference type="ChEBI" id="CHEBI:43474"/>
        <dbReference type="ChEBI" id="CHEBI:59918"/>
        <dbReference type="EC" id="3.6.1.7"/>
    </reaction>
</comment>
<evidence type="ECO:0000313" key="8">
    <source>
        <dbReference type="EMBL" id="HEQ88887.1"/>
    </source>
</evidence>
<organism evidence="8">
    <name type="scientific">Thermoanaerobaculum aquaticum</name>
    <dbReference type="NCBI Taxonomy" id="1312852"/>
    <lineage>
        <taxon>Bacteria</taxon>
        <taxon>Pseudomonadati</taxon>
        <taxon>Acidobacteriota</taxon>
        <taxon>Thermoanaerobaculia</taxon>
        <taxon>Thermoanaerobaculales</taxon>
        <taxon>Thermoanaerobaculaceae</taxon>
        <taxon>Thermoanaerobaculum</taxon>
    </lineage>
</organism>
<dbReference type="PROSITE" id="PS00150">
    <property type="entry name" value="ACYLPHOSPHATASE_1"/>
    <property type="match status" value="1"/>
</dbReference>
<comment type="caution">
    <text evidence="8">The sequence shown here is derived from an EMBL/GenBank/DDBJ whole genome shotgun (WGS) entry which is preliminary data.</text>
</comment>
<dbReference type="PROSITE" id="PS51160">
    <property type="entry name" value="ACYLPHOSPHATASE_3"/>
    <property type="match status" value="1"/>
</dbReference>
<dbReference type="InterPro" id="IPR017968">
    <property type="entry name" value="Acylphosphatase_CS"/>
</dbReference>
<comment type="similarity">
    <text evidence="1 6">Belongs to the acylphosphatase family.</text>
</comment>
<protein>
    <recommendedName>
        <fullName evidence="2 4">Acylphosphatase</fullName>
        <ecNumber evidence="2 4">3.6.1.7</ecNumber>
    </recommendedName>
</protein>
<dbReference type="InterPro" id="IPR036046">
    <property type="entry name" value="Acylphosphatase-like_dom_sf"/>
</dbReference>
<name>A0A7V1ZIU4_9BACT</name>
<gene>
    <name evidence="8" type="ORF">ENP06_05695</name>
</gene>
<dbReference type="Pfam" id="PF00708">
    <property type="entry name" value="Acylphosphatase"/>
    <property type="match status" value="1"/>
</dbReference>
<dbReference type="AlphaFoldDB" id="A0A7V1ZIU4"/>
<dbReference type="PROSITE" id="PS00151">
    <property type="entry name" value="ACYLPHOSPHATASE_2"/>
    <property type="match status" value="1"/>
</dbReference>
<dbReference type="SUPFAM" id="SSF54975">
    <property type="entry name" value="Acylphosphatase/BLUF domain-like"/>
    <property type="match status" value="1"/>
</dbReference>
<evidence type="ECO:0000256" key="3">
    <source>
        <dbReference type="ARBA" id="ARBA00047645"/>
    </source>
</evidence>
<dbReference type="PANTHER" id="PTHR47268">
    <property type="entry name" value="ACYLPHOSPHATASE"/>
    <property type="match status" value="1"/>
</dbReference>
<accession>A0A7V1ZIU4</accession>
<reference evidence="8" key="1">
    <citation type="journal article" date="2020" name="mSystems">
        <title>Genome- and Community-Level Interaction Insights into Carbon Utilization and Element Cycling Functions of Hydrothermarchaeota in Hydrothermal Sediment.</title>
        <authorList>
            <person name="Zhou Z."/>
            <person name="Liu Y."/>
            <person name="Xu W."/>
            <person name="Pan J."/>
            <person name="Luo Z.H."/>
            <person name="Li M."/>
        </authorList>
    </citation>
    <scope>NUCLEOTIDE SEQUENCE [LARGE SCALE GENOMIC DNA]</scope>
    <source>
        <strain evidence="8">SpSt-186</strain>
    </source>
</reference>
<evidence type="ECO:0000256" key="1">
    <source>
        <dbReference type="ARBA" id="ARBA00005614"/>
    </source>
</evidence>
<dbReference type="InterPro" id="IPR001792">
    <property type="entry name" value="Acylphosphatase-like_dom"/>
</dbReference>
<evidence type="ECO:0000256" key="5">
    <source>
        <dbReference type="RuleBase" id="RU000553"/>
    </source>
</evidence>
<feature type="active site" evidence="4">
    <location>
        <position position="118"/>
    </location>
</feature>
<sequence length="175" mass="18997">MGSSFHGNLTRPQTSLQTPCKRACLGALGSRGLAEKGLNEHSFSLPQGLRQRKVGAVGSRSGSWVARLKRGLVTIAVTVSDTIRTRRFLVAGRVQGVGFRYFVYREAQRLGLSGFVRNLGDGRVEVVATGDEGALNRLEALLWRGPVMANVTMVEVEETEPPANQGFVILSSRRS</sequence>